<feature type="transmembrane region" description="Helical" evidence="12">
    <location>
        <begin position="48"/>
        <end position="68"/>
    </location>
</feature>
<dbReference type="EC" id="2.7.8.29" evidence="12"/>
<comment type="pathway">
    <text evidence="3">Lipid metabolism.</text>
</comment>
<dbReference type="InterPro" id="IPR004277">
    <property type="entry name" value="PSS"/>
</dbReference>
<evidence type="ECO:0000256" key="6">
    <source>
        <dbReference type="ARBA" id="ARBA00022692"/>
    </source>
</evidence>
<sequence length="214" mass="24515">MIFDSFFRDEADVQDNIWAGMCCVVFFFLIISVLAFPNGPFTRPHPAIWRMVFGMSVLYLMGLLFMLFQSFKTVNAILYWIDPSLKDFNIDMDKEYGVNCSDVSLERIWSHVDVFAAGHFLGWMFKAILVRHFGILWAISVMWEFTEALCPRATFVIFALGSCDAVLQHYFDLNDGVHMRRKVSHQVGVIVASKLVTTRVSVKRGGDSTAQRFV</sequence>
<gene>
    <name evidence="13" type="ORF">TSIB3V08_LOCUS1073</name>
</gene>
<dbReference type="GO" id="GO:0006659">
    <property type="term" value="P:phosphatidylserine biosynthetic process"/>
    <property type="evidence" value="ECO:0007669"/>
    <property type="project" value="UniProtKB-UniRule"/>
</dbReference>
<evidence type="ECO:0000256" key="9">
    <source>
        <dbReference type="ARBA" id="ARBA00023098"/>
    </source>
</evidence>
<keyword evidence="8 12" id="KW-1133">Transmembrane helix</keyword>
<accession>A0A7R9AMK0</accession>
<keyword evidence="7 12" id="KW-0256">Endoplasmic reticulum</keyword>
<keyword evidence="5 12" id="KW-0808">Transferase</keyword>
<comment type="catalytic activity">
    <reaction evidence="12">
        <text>a 1,2-diacyl-sn-glycero-3-phosphoethanolamine + L-serine = a 1,2-diacyl-sn-glycero-3-phospho-L-serine + ethanolamine</text>
        <dbReference type="Rhea" id="RHEA:27606"/>
        <dbReference type="ChEBI" id="CHEBI:33384"/>
        <dbReference type="ChEBI" id="CHEBI:57262"/>
        <dbReference type="ChEBI" id="CHEBI:57603"/>
        <dbReference type="ChEBI" id="CHEBI:64612"/>
        <dbReference type="EC" id="2.7.8.29"/>
    </reaction>
</comment>
<dbReference type="UniPathway" id="UPA00948"/>
<evidence type="ECO:0000256" key="10">
    <source>
        <dbReference type="ARBA" id="ARBA00023136"/>
    </source>
</evidence>
<comment type="similarity">
    <text evidence="4 12">Belongs to the phosphatidyl serine synthase family.</text>
</comment>
<dbReference type="AlphaFoldDB" id="A0A7R9AMK0"/>
<keyword evidence="6 12" id="KW-0812">Transmembrane</keyword>
<evidence type="ECO:0000256" key="1">
    <source>
        <dbReference type="ARBA" id="ARBA00004477"/>
    </source>
</evidence>
<evidence type="ECO:0000256" key="12">
    <source>
        <dbReference type="RuleBase" id="RU368094"/>
    </source>
</evidence>
<protein>
    <recommendedName>
        <fullName evidence="12">Phosphatidylserine synthase</fullName>
        <ecNumber evidence="12">2.7.8.29</ecNumber>
    </recommendedName>
    <alternativeName>
        <fullName evidence="12">Serine-exchange enzyme</fullName>
    </alternativeName>
</protein>
<dbReference type="PANTHER" id="PTHR15362:SF15">
    <property type="entry name" value="PHOSPHATIDYLSERINE SYNTHASE 1"/>
    <property type="match status" value="1"/>
</dbReference>
<comment type="function">
    <text evidence="12">Catalyzes a base-exchange reaction in which the polar head group of phosphatidylethanolamine (PE) is replaced by L-serine.</text>
</comment>
<keyword evidence="12" id="KW-0444">Lipid biosynthesis</keyword>
<evidence type="ECO:0000256" key="5">
    <source>
        <dbReference type="ARBA" id="ARBA00022679"/>
    </source>
</evidence>
<evidence type="ECO:0000256" key="8">
    <source>
        <dbReference type="ARBA" id="ARBA00022989"/>
    </source>
</evidence>
<comment type="caution">
    <text evidence="12">Lacks conserved residue(s) required for the propagation of feature annotation.</text>
</comment>
<feature type="transmembrane region" description="Helical" evidence="12">
    <location>
        <begin position="17"/>
        <end position="36"/>
    </location>
</feature>
<dbReference type="GO" id="GO:0106245">
    <property type="term" value="F:L-serine-phosphatidylethanolamine phosphatidyltransferase activity"/>
    <property type="evidence" value="ECO:0007669"/>
    <property type="project" value="UniProtKB-UniRule"/>
</dbReference>
<keyword evidence="11 12" id="KW-1208">Phospholipid metabolism</keyword>
<evidence type="ECO:0000256" key="3">
    <source>
        <dbReference type="ARBA" id="ARBA00005189"/>
    </source>
</evidence>
<keyword evidence="10 12" id="KW-0472">Membrane</keyword>
<keyword evidence="9 12" id="KW-0443">Lipid metabolism</keyword>
<dbReference type="GO" id="GO:0005789">
    <property type="term" value="C:endoplasmic reticulum membrane"/>
    <property type="evidence" value="ECO:0007669"/>
    <property type="project" value="UniProtKB-SubCell"/>
</dbReference>
<name>A0A7R9AMK0_TIMSH</name>
<evidence type="ECO:0000256" key="11">
    <source>
        <dbReference type="ARBA" id="ARBA00023264"/>
    </source>
</evidence>
<evidence type="ECO:0000256" key="7">
    <source>
        <dbReference type="ARBA" id="ARBA00022824"/>
    </source>
</evidence>
<dbReference type="EMBL" id="OC000290">
    <property type="protein sequence ID" value="CAD7256798.1"/>
    <property type="molecule type" value="Genomic_DNA"/>
</dbReference>
<dbReference type="PANTHER" id="PTHR15362">
    <property type="entry name" value="PHOSPHATIDYLINOSITOL SYNTHASE"/>
    <property type="match status" value="1"/>
</dbReference>
<comment type="subcellular location">
    <subcellularLocation>
        <location evidence="1 12">Endoplasmic reticulum membrane</location>
        <topology evidence="1 12">Multi-pass membrane protein</topology>
    </subcellularLocation>
</comment>
<comment type="pathway">
    <text evidence="2 12">Phospholipid metabolism; phosphatidylserine biosynthesis.</text>
</comment>
<proteinExistence type="inferred from homology"/>
<evidence type="ECO:0000313" key="13">
    <source>
        <dbReference type="EMBL" id="CAD7256798.1"/>
    </source>
</evidence>
<evidence type="ECO:0000256" key="2">
    <source>
        <dbReference type="ARBA" id="ARBA00004916"/>
    </source>
</evidence>
<keyword evidence="12" id="KW-0594">Phospholipid biosynthesis</keyword>
<dbReference type="Pfam" id="PF03034">
    <property type="entry name" value="PSS"/>
    <property type="match status" value="1"/>
</dbReference>
<reference evidence="13" key="1">
    <citation type="submission" date="2020-11" db="EMBL/GenBank/DDBJ databases">
        <authorList>
            <person name="Tran Van P."/>
        </authorList>
    </citation>
    <scope>NUCLEOTIDE SEQUENCE</scope>
</reference>
<evidence type="ECO:0000256" key="4">
    <source>
        <dbReference type="ARBA" id="ARBA00008671"/>
    </source>
</evidence>
<organism evidence="13">
    <name type="scientific">Timema shepardi</name>
    <name type="common">Walking stick</name>
    <dbReference type="NCBI Taxonomy" id="629360"/>
    <lineage>
        <taxon>Eukaryota</taxon>
        <taxon>Metazoa</taxon>
        <taxon>Ecdysozoa</taxon>
        <taxon>Arthropoda</taxon>
        <taxon>Hexapoda</taxon>
        <taxon>Insecta</taxon>
        <taxon>Pterygota</taxon>
        <taxon>Neoptera</taxon>
        <taxon>Polyneoptera</taxon>
        <taxon>Phasmatodea</taxon>
        <taxon>Timematodea</taxon>
        <taxon>Timematoidea</taxon>
        <taxon>Timematidae</taxon>
        <taxon>Timema</taxon>
    </lineage>
</organism>